<dbReference type="Proteomes" id="UP000325440">
    <property type="component" value="Unassembled WGS sequence"/>
</dbReference>
<keyword evidence="5" id="KW-0347">Helicase</keyword>
<proteinExistence type="predicted"/>
<dbReference type="PANTHER" id="PTHR22655">
    <property type="entry name" value="ATP-DEPENDENT RNA HELICASE TDRD12-RELATED"/>
    <property type="match status" value="1"/>
</dbReference>
<dbReference type="AlphaFoldDB" id="A0A5E4MH75"/>
<dbReference type="GO" id="GO:0003724">
    <property type="term" value="F:RNA helicase activity"/>
    <property type="evidence" value="ECO:0007669"/>
    <property type="project" value="UniProtKB-EC"/>
</dbReference>
<dbReference type="OrthoDB" id="249932at2759"/>
<gene>
    <name evidence="11" type="ORF">CINCED_3A002209</name>
</gene>
<dbReference type="Gene3D" id="2.40.50.90">
    <property type="match status" value="1"/>
</dbReference>
<dbReference type="PROSITE" id="PS51203">
    <property type="entry name" value="CS"/>
    <property type="match status" value="1"/>
</dbReference>
<name>A0A5E4MH75_9HEMI</name>
<dbReference type="PANTHER" id="PTHR22655:SF2">
    <property type="entry name" value="ATP-DEPENDENT RNA HELICASE TDRD12-RELATED"/>
    <property type="match status" value="1"/>
</dbReference>
<feature type="domain" description="CS" evidence="10">
    <location>
        <begin position="608"/>
        <end position="696"/>
    </location>
</feature>
<dbReference type="SUPFAM" id="SSF63748">
    <property type="entry name" value="Tudor/PWWP/MBT"/>
    <property type="match status" value="2"/>
</dbReference>
<feature type="domain" description="Tudor" evidence="9">
    <location>
        <begin position="318"/>
        <end position="376"/>
    </location>
</feature>
<evidence type="ECO:0000256" key="2">
    <source>
        <dbReference type="ARBA" id="ARBA00022737"/>
    </source>
</evidence>
<evidence type="ECO:0000256" key="6">
    <source>
        <dbReference type="ARBA" id="ARBA00022840"/>
    </source>
</evidence>
<reference evidence="11 12" key="1">
    <citation type="submission" date="2019-08" db="EMBL/GenBank/DDBJ databases">
        <authorList>
            <person name="Alioto T."/>
            <person name="Alioto T."/>
            <person name="Gomez Garrido J."/>
        </authorList>
    </citation>
    <scope>NUCLEOTIDE SEQUENCE [LARGE SCALE GENOMIC DNA]</scope>
</reference>
<comment type="catalytic activity">
    <reaction evidence="7">
        <text>ATP + H2O = ADP + phosphate + H(+)</text>
        <dbReference type="Rhea" id="RHEA:13065"/>
        <dbReference type="ChEBI" id="CHEBI:15377"/>
        <dbReference type="ChEBI" id="CHEBI:15378"/>
        <dbReference type="ChEBI" id="CHEBI:30616"/>
        <dbReference type="ChEBI" id="CHEBI:43474"/>
        <dbReference type="ChEBI" id="CHEBI:456216"/>
        <dbReference type="EC" id="3.6.4.13"/>
    </reaction>
</comment>
<evidence type="ECO:0000256" key="8">
    <source>
        <dbReference type="SAM" id="Coils"/>
    </source>
</evidence>
<evidence type="ECO:0000256" key="5">
    <source>
        <dbReference type="ARBA" id="ARBA00022806"/>
    </source>
</evidence>
<organism evidence="11 12">
    <name type="scientific">Cinara cedri</name>
    <dbReference type="NCBI Taxonomy" id="506608"/>
    <lineage>
        <taxon>Eukaryota</taxon>
        <taxon>Metazoa</taxon>
        <taxon>Ecdysozoa</taxon>
        <taxon>Arthropoda</taxon>
        <taxon>Hexapoda</taxon>
        <taxon>Insecta</taxon>
        <taxon>Pterygota</taxon>
        <taxon>Neoptera</taxon>
        <taxon>Paraneoptera</taxon>
        <taxon>Hemiptera</taxon>
        <taxon>Sternorrhyncha</taxon>
        <taxon>Aphidomorpha</taxon>
        <taxon>Aphidoidea</taxon>
        <taxon>Aphididae</taxon>
        <taxon>Lachninae</taxon>
        <taxon>Cinara</taxon>
    </lineage>
</organism>
<dbReference type="Gene3D" id="2.60.40.790">
    <property type="match status" value="1"/>
</dbReference>
<evidence type="ECO:0000256" key="4">
    <source>
        <dbReference type="ARBA" id="ARBA00022801"/>
    </source>
</evidence>
<dbReference type="EMBL" id="CABPRJ010000534">
    <property type="protein sequence ID" value="VVC30717.1"/>
    <property type="molecule type" value="Genomic_DNA"/>
</dbReference>
<dbReference type="Gene3D" id="2.30.30.140">
    <property type="match status" value="2"/>
</dbReference>
<keyword evidence="2" id="KW-0677">Repeat</keyword>
<dbReference type="InterPro" id="IPR002999">
    <property type="entry name" value="Tudor"/>
</dbReference>
<sequence length="760" mass="88169">MSAKLLSVNSTLNINDEQNWSKVKDKSNLIEFKLKSFYADYNSRIIHKEPSIGDIVAVLSETKTGNIMNSVYLRGIILNLNDTQTMDPKVTVKLIDQGRVEIVSKSKLFVLPDMLKSIETDTVDIILASVKPIDNDKSWCNYANFAVKKQFKYFEECGDTVIVKVKMTLESTIWAKSIYRKYWDTKLKSYTIVEILPALLLNTGYANLNFDHIETIKELSISAGINTPAPISLLQNHDQEKTKNYKFGLKEYMSFYKLPQPQWAYFDEDCTCVSVEHICDPKTFFVRNIKYLDLFCEIQKKIENYVEQKLVQTLQLTHIVEEAICLAKYRSTDKYYRVKIIGTSNTLVDVIYVDLGEMYEIQPNSLLTIHPDLVVQLPFQAIECSLSGFKNEKLTENILNELINFFFDLTDNYMSLKVVNNVGLAELTGGNHYEVVLYNKDFVVNLELQSKFSQHCDDIQMSKLSDIVNYTPDTLNAGTILNPDNILDEDLTGESCSVHMQLFEELGLLKWFNLKWEENTLLAIDENIQENDLKEEKEKEEEEEESIKTKIETKNENANSYKFVETVEKIKPVDLALPEKPSNSKITKLKPRKTNKVICLTCNTNLQSITPICIWYQVENNIYLKFNILKIDNFRINYTDNCLLFNAKFDDLTYNFTAKLFGLIIENSITHKITYEGFHIKAEKQYQMKYKWPRLFNCNKWHKYLMYDPEHLEIKYNRTLQIRTINKYKMLATGSSMILDSKSSDSDTDDDDFIGVVCED</sequence>
<feature type="coiled-coil region" evidence="8">
    <location>
        <begin position="523"/>
        <end position="557"/>
    </location>
</feature>
<evidence type="ECO:0000256" key="3">
    <source>
        <dbReference type="ARBA" id="ARBA00022741"/>
    </source>
</evidence>
<evidence type="ECO:0000256" key="1">
    <source>
        <dbReference type="ARBA" id="ARBA00012552"/>
    </source>
</evidence>
<dbReference type="InterPro" id="IPR007052">
    <property type="entry name" value="CS_dom"/>
</dbReference>
<evidence type="ECO:0000313" key="11">
    <source>
        <dbReference type="EMBL" id="VVC30717.1"/>
    </source>
</evidence>
<dbReference type="GO" id="GO:0005524">
    <property type="term" value="F:ATP binding"/>
    <property type="evidence" value="ECO:0007669"/>
    <property type="project" value="UniProtKB-KW"/>
</dbReference>
<keyword evidence="6" id="KW-0067">ATP-binding</keyword>
<evidence type="ECO:0000259" key="10">
    <source>
        <dbReference type="PROSITE" id="PS51203"/>
    </source>
</evidence>
<keyword evidence="8" id="KW-0175">Coiled coil</keyword>
<accession>A0A5E4MH75</accession>
<dbReference type="EC" id="3.6.4.13" evidence="1"/>
<dbReference type="GO" id="GO:0005737">
    <property type="term" value="C:cytoplasm"/>
    <property type="evidence" value="ECO:0007669"/>
    <property type="project" value="UniProtKB-ARBA"/>
</dbReference>
<evidence type="ECO:0000256" key="7">
    <source>
        <dbReference type="ARBA" id="ARBA00047984"/>
    </source>
</evidence>
<keyword evidence="3" id="KW-0547">Nucleotide-binding</keyword>
<dbReference type="InterPro" id="IPR008978">
    <property type="entry name" value="HSP20-like_chaperone"/>
</dbReference>
<protein>
    <recommendedName>
        <fullName evidence="1">RNA helicase</fullName>
        <ecNumber evidence="1">3.6.4.13</ecNumber>
    </recommendedName>
</protein>
<evidence type="ECO:0000313" key="12">
    <source>
        <dbReference type="Proteomes" id="UP000325440"/>
    </source>
</evidence>
<dbReference type="PROSITE" id="PS50304">
    <property type="entry name" value="TUDOR"/>
    <property type="match status" value="1"/>
</dbReference>
<dbReference type="CDD" id="cd20435">
    <property type="entry name" value="Tudor_TDRD12_rpt2"/>
    <property type="match status" value="1"/>
</dbReference>
<dbReference type="Pfam" id="PF00567">
    <property type="entry name" value="TUDOR"/>
    <property type="match status" value="1"/>
</dbReference>
<dbReference type="GO" id="GO:0042078">
    <property type="term" value="P:germ-line stem cell division"/>
    <property type="evidence" value="ECO:0007669"/>
    <property type="project" value="TreeGrafter"/>
</dbReference>
<keyword evidence="4" id="KW-0378">Hydrolase</keyword>
<dbReference type="GO" id="GO:0016787">
    <property type="term" value="F:hydrolase activity"/>
    <property type="evidence" value="ECO:0007669"/>
    <property type="project" value="UniProtKB-KW"/>
</dbReference>
<dbReference type="SMART" id="SM00333">
    <property type="entry name" value="TUDOR"/>
    <property type="match status" value="2"/>
</dbReference>
<evidence type="ECO:0000259" key="9">
    <source>
        <dbReference type="PROSITE" id="PS50304"/>
    </source>
</evidence>
<dbReference type="InterPro" id="IPR035437">
    <property type="entry name" value="SNase_OB-fold_sf"/>
</dbReference>
<dbReference type="SUPFAM" id="SSF49764">
    <property type="entry name" value="HSP20-like chaperones"/>
    <property type="match status" value="1"/>
</dbReference>
<keyword evidence="12" id="KW-1185">Reference proteome</keyword>